<proteinExistence type="inferred from homology"/>
<dbReference type="InterPro" id="IPR000399">
    <property type="entry name" value="TPP-bd_CS"/>
</dbReference>
<comment type="similarity">
    <text evidence="2 4">Belongs to the TPP enzyme family.</text>
</comment>
<evidence type="ECO:0000259" key="5">
    <source>
        <dbReference type="Pfam" id="PF00205"/>
    </source>
</evidence>
<keyword evidence="9" id="KW-1185">Reference proteome</keyword>
<evidence type="ECO:0000256" key="4">
    <source>
        <dbReference type="RuleBase" id="RU362132"/>
    </source>
</evidence>
<dbReference type="CDD" id="cd07035">
    <property type="entry name" value="TPP_PYR_POX_like"/>
    <property type="match status" value="1"/>
</dbReference>
<evidence type="ECO:0000256" key="3">
    <source>
        <dbReference type="ARBA" id="ARBA00023052"/>
    </source>
</evidence>
<dbReference type="EC" id="2.2.1.6" evidence="8"/>
<evidence type="ECO:0000259" key="7">
    <source>
        <dbReference type="Pfam" id="PF02776"/>
    </source>
</evidence>
<feature type="domain" description="Thiamine pyrophosphate enzyme central" evidence="5">
    <location>
        <begin position="196"/>
        <end position="331"/>
    </location>
</feature>
<dbReference type="PROSITE" id="PS00187">
    <property type="entry name" value="TPP_ENZYMES"/>
    <property type="match status" value="1"/>
</dbReference>
<sequence length="577" mass="63219">MAKQKMTAAEAIAIYLQKRGVEHIYGVPGAAILPFYDAVRERTNIQSYVVRHEQTGAFMADGYSRATGKVGICAATSGPGGTNFLTGLYGAWMDSIPMIAFTGQQKSSLIGTMQFQEAPIVDMAKPVTKAAFQLTDGSKAAELIHQAWETATKGKKGPILIDLPLDQQKVEIEVDLDELIALSEPEQLPEATDADIEKTLEYLKNAKKPVFISGGGVNLSNSTAELKALAETLQIPVVTTCMGIDTFPNDHPLFAGRMGTMLDTPYGNKTILESDLIINLGGRFADRSTGNVEIFKHDAKIIHVNIDNKEIGKVVTTEHGVISDVKSFMIRLRESYKKLGSGVAVTAEVGAKLDLTEERAKYARKTDYEDLPIKPQRALQELREFLDKDAFVSHDCGISQIWSCQLFETYTPRSYLITGGAGTMGWGLGAAMAAKLAFPERQSVNIVGDGSLGMSLQDLATAAKHHIPVIVFCMNNSLYGLIRQQQNWFYGERDISTDLIYKNELCNNEERGIDFVKTAEGMGVRGELVTHFEQIKPALKRAMESGKPYLIEVVVDPRAVCGFSHDGTLTGFDYTDH</sequence>
<evidence type="ECO:0000256" key="2">
    <source>
        <dbReference type="ARBA" id="ARBA00007812"/>
    </source>
</evidence>
<keyword evidence="3 4" id="KW-0786">Thiamine pyrophosphate</keyword>
<dbReference type="Pfam" id="PF02775">
    <property type="entry name" value="TPP_enzyme_C"/>
    <property type="match status" value="1"/>
</dbReference>
<comment type="cofactor">
    <cofactor evidence="1">
        <name>thiamine diphosphate</name>
        <dbReference type="ChEBI" id="CHEBI:58937"/>
    </cofactor>
</comment>
<comment type="caution">
    <text evidence="8">The sequence shown here is derived from an EMBL/GenBank/DDBJ whole genome shotgun (WGS) entry which is preliminary data.</text>
</comment>
<feature type="domain" description="Thiamine pyrophosphate enzyme N-terminal TPP-binding" evidence="7">
    <location>
        <begin position="6"/>
        <end position="117"/>
    </location>
</feature>
<dbReference type="SUPFAM" id="SSF52518">
    <property type="entry name" value="Thiamin diphosphate-binding fold (THDP-binding)"/>
    <property type="match status" value="2"/>
</dbReference>
<dbReference type="Pfam" id="PF00205">
    <property type="entry name" value="TPP_enzyme_M"/>
    <property type="match status" value="1"/>
</dbReference>
<name>A0ABT9WS06_9BACI</name>
<reference evidence="8 9" key="1">
    <citation type="submission" date="2023-07" db="EMBL/GenBank/DDBJ databases">
        <title>Genomic Encyclopedia of Type Strains, Phase IV (KMG-IV): sequencing the most valuable type-strain genomes for metagenomic binning, comparative biology and taxonomic classification.</title>
        <authorList>
            <person name="Goeker M."/>
        </authorList>
    </citation>
    <scope>NUCLEOTIDE SEQUENCE [LARGE SCALE GENOMIC DNA]</scope>
    <source>
        <strain evidence="8 9">DSM 23837</strain>
    </source>
</reference>
<dbReference type="GO" id="GO:0003984">
    <property type="term" value="F:acetolactate synthase activity"/>
    <property type="evidence" value="ECO:0007669"/>
    <property type="project" value="UniProtKB-EC"/>
</dbReference>
<dbReference type="InterPro" id="IPR029061">
    <property type="entry name" value="THDP-binding"/>
</dbReference>
<dbReference type="Pfam" id="PF02776">
    <property type="entry name" value="TPP_enzyme_N"/>
    <property type="match status" value="1"/>
</dbReference>
<dbReference type="Gene3D" id="3.40.50.1220">
    <property type="entry name" value="TPP-binding domain"/>
    <property type="match status" value="1"/>
</dbReference>
<dbReference type="InterPro" id="IPR012000">
    <property type="entry name" value="Thiamin_PyroP_enz_cen_dom"/>
</dbReference>
<dbReference type="EMBL" id="JAUSTT010000010">
    <property type="protein sequence ID" value="MDQ0176078.1"/>
    <property type="molecule type" value="Genomic_DNA"/>
</dbReference>
<evidence type="ECO:0000259" key="6">
    <source>
        <dbReference type="Pfam" id="PF02775"/>
    </source>
</evidence>
<dbReference type="InterPro" id="IPR012001">
    <property type="entry name" value="Thiamin_PyroP_enz_TPP-bd_dom"/>
</dbReference>
<evidence type="ECO:0000256" key="1">
    <source>
        <dbReference type="ARBA" id="ARBA00001964"/>
    </source>
</evidence>
<evidence type="ECO:0000313" key="8">
    <source>
        <dbReference type="EMBL" id="MDQ0176078.1"/>
    </source>
</evidence>
<organism evidence="8 9">
    <name type="scientific">Bacillus chungangensis</name>
    <dbReference type="NCBI Taxonomy" id="587633"/>
    <lineage>
        <taxon>Bacteria</taxon>
        <taxon>Bacillati</taxon>
        <taxon>Bacillota</taxon>
        <taxon>Bacilli</taxon>
        <taxon>Bacillales</taxon>
        <taxon>Bacillaceae</taxon>
        <taxon>Bacillus</taxon>
    </lineage>
</organism>
<dbReference type="SUPFAM" id="SSF52467">
    <property type="entry name" value="DHS-like NAD/FAD-binding domain"/>
    <property type="match status" value="1"/>
</dbReference>
<dbReference type="RefSeq" id="WP_307228944.1">
    <property type="nucleotide sequence ID" value="NZ_JAUSTT010000010.1"/>
</dbReference>
<dbReference type="InterPro" id="IPR011766">
    <property type="entry name" value="TPP_enzyme_TPP-bd"/>
</dbReference>
<dbReference type="Gene3D" id="3.40.50.970">
    <property type="match status" value="2"/>
</dbReference>
<protein>
    <submittedName>
        <fullName evidence="8">Acetolactate synthase-1/2/3 large subunit</fullName>
        <ecNumber evidence="8">2.2.1.6</ecNumber>
    </submittedName>
</protein>
<dbReference type="PANTHER" id="PTHR18968:SF13">
    <property type="entry name" value="ACETOLACTATE SYNTHASE CATALYTIC SUBUNIT, MITOCHONDRIAL"/>
    <property type="match status" value="1"/>
</dbReference>
<dbReference type="PANTHER" id="PTHR18968">
    <property type="entry name" value="THIAMINE PYROPHOSPHATE ENZYMES"/>
    <property type="match status" value="1"/>
</dbReference>
<accession>A0ABT9WS06</accession>
<dbReference type="Proteomes" id="UP001223586">
    <property type="component" value="Unassembled WGS sequence"/>
</dbReference>
<evidence type="ECO:0000313" key="9">
    <source>
        <dbReference type="Proteomes" id="UP001223586"/>
    </source>
</evidence>
<gene>
    <name evidence="8" type="ORF">J2S08_001914</name>
</gene>
<feature type="domain" description="Thiamine pyrophosphate enzyme TPP-binding" evidence="6">
    <location>
        <begin position="395"/>
        <end position="553"/>
    </location>
</feature>
<keyword evidence="8" id="KW-0808">Transferase</keyword>
<dbReference type="InterPro" id="IPR045229">
    <property type="entry name" value="TPP_enz"/>
</dbReference>
<dbReference type="InterPro" id="IPR029035">
    <property type="entry name" value="DHS-like_NAD/FAD-binding_dom"/>
</dbReference>